<comment type="caution">
    <text evidence="2">The sequence shown here is derived from an EMBL/GenBank/DDBJ whole genome shotgun (WGS) entry which is preliminary data.</text>
</comment>
<feature type="region of interest" description="Disordered" evidence="1">
    <location>
        <begin position="1"/>
        <end position="53"/>
    </location>
</feature>
<gene>
    <name evidence="2" type="ORF">QBC42DRAFT_12585</name>
</gene>
<dbReference type="Proteomes" id="UP001321749">
    <property type="component" value="Unassembled WGS sequence"/>
</dbReference>
<name>A0AAV9HDH0_9PEZI</name>
<evidence type="ECO:0000256" key="1">
    <source>
        <dbReference type="SAM" id="MobiDB-lite"/>
    </source>
</evidence>
<organism evidence="2 3">
    <name type="scientific">Cladorrhinum samala</name>
    <dbReference type="NCBI Taxonomy" id="585594"/>
    <lineage>
        <taxon>Eukaryota</taxon>
        <taxon>Fungi</taxon>
        <taxon>Dikarya</taxon>
        <taxon>Ascomycota</taxon>
        <taxon>Pezizomycotina</taxon>
        <taxon>Sordariomycetes</taxon>
        <taxon>Sordariomycetidae</taxon>
        <taxon>Sordariales</taxon>
        <taxon>Podosporaceae</taxon>
        <taxon>Cladorrhinum</taxon>
    </lineage>
</organism>
<dbReference type="EMBL" id="MU865046">
    <property type="protein sequence ID" value="KAK4459094.1"/>
    <property type="molecule type" value="Genomic_DNA"/>
</dbReference>
<proteinExistence type="predicted"/>
<evidence type="ECO:0000313" key="3">
    <source>
        <dbReference type="Proteomes" id="UP001321749"/>
    </source>
</evidence>
<sequence length="320" mass="36055">MPIRNPFARRPGPAQVQAQQQDETNTSNNSRPGSAQREDPAHAGFERADTVGSKASLSSAWSIRSGRKSQDTGEYKMSGMYSMITVHNEEPPQPLINFWYPLGRKTRELRSHYLRMSADFIFFFLKKKVVNDSGIYLPPSPIEEKATWPKRYLSRQSSDKSSIVSGDIEHFPISRESFDSYRRSFDISAKSPVQITSDTYSRQSLDSSRHQYMSRSFKARKPAVFFPEDSEEAGNQSDRFEDVVLGDDKQETSSQQQQQQQQKKKGGFFSRLGHHEGGGESESGWGFVPGRKKAVVESGLAQELGAVSKPAEKRTVEVEV</sequence>
<keyword evidence="3" id="KW-1185">Reference proteome</keyword>
<accession>A0AAV9HDH0</accession>
<reference evidence="2" key="2">
    <citation type="submission" date="2023-06" db="EMBL/GenBank/DDBJ databases">
        <authorList>
            <consortium name="Lawrence Berkeley National Laboratory"/>
            <person name="Mondo S.J."/>
            <person name="Hensen N."/>
            <person name="Bonometti L."/>
            <person name="Westerberg I."/>
            <person name="Brannstrom I.O."/>
            <person name="Guillou S."/>
            <person name="Cros-Aarteil S."/>
            <person name="Calhoun S."/>
            <person name="Haridas S."/>
            <person name="Kuo A."/>
            <person name="Pangilinan J."/>
            <person name="Riley R."/>
            <person name="Labutti K."/>
            <person name="Andreopoulos B."/>
            <person name="Lipzen A."/>
            <person name="Chen C."/>
            <person name="Yanf M."/>
            <person name="Daum C."/>
            <person name="Ng V."/>
            <person name="Clum A."/>
            <person name="Steindorff A."/>
            <person name="Ohm R."/>
            <person name="Martin F."/>
            <person name="Silar P."/>
            <person name="Natvig D."/>
            <person name="Lalanne C."/>
            <person name="Gautier V."/>
            <person name="Ament-Velasquez S.L."/>
            <person name="Kruys A."/>
            <person name="Hutchinson M.I."/>
            <person name="Powell A.J."/>
            <person name="Barry K."/>
            <person name="Miller A.N."/>
            <person name="Grigoriev I.V."/>
            <person name="Debuchy R."/>
            <person name="Gladieux P."/>
            <person name="Thoren M.H."/>
            <person name="Johannesson H."/>
        </authorList>
    </citation>
    <scope>NUCLEOTIDE SEQUENCE</scope>
    <source>
        <strain evidence="2">PSN324</strain>
    </source>
</reference>
<dbReference type="AlphaFoldDB" id="A0AAV9HDH0"/>
<protein>
    <submittedName>
        <fullName evidence="2">Uncharacterized protein</fullName>
    </submittedName>
</protein>
<feature type="compositionally biased region" description="Polar residues" evidence="1">
    <location>
        <begin position="16"/>
        <end position="33"/>
    </location>
</feature>
<feature type="region of interest" description="Disordered" evidence="1">
    <location>
        <begin position="247"/>
        <end position="288"/>
    </location>
</feature>
<reference evidence="2" key="1">
    <citation type="journal article" date="2023" name="Mol. Phylogenet. Evol.">
        <title>Genome-scale phylogeny and comparative genomics of the fungal order Sordariales.</title>
        <authorList>
            <person name="Hensen N."/>
            <person name="Bonometti L."/>
            <person name="Westerberg I."/>
            <person name="Brannstrom I.O."/>
            <person name="Guillou S."/>
            <person name="Cros-Aarteil S."/>
            <person name="Calhoun S."/>
            <person name="Haridas S."/>
            <person name="Kuo A."/>
            <person name="Mondo S."/>
            <person name="Pangilinan J."/>
            <person name="Riley R."/>
            <person name="LaButti K."/>
            <person name="Andreopoulos B."/>
            <person name="Lipzen A."/>
            <person name="Chen C."/>
            <person name="Yan M."/>
            <person name="Daum C."/>
            <person name="Ng V."/>
            <person name="Clum A."/>
            <person name="Steindorff A."/>
            <person name="Ohm R.A."/>
            <person name="Martin F."/>
            <person name="Silar P."/>
            <person name="Natvig D.O."/>
            <person name="Lalanne C."/>
            <person name="Gautier V."/>
            <person name="Ament-Velasquez S.L."/>
            <person name="Kruys A."/>
            <person name="Hutchinson M.I."/>
            <person name="Powell A.J."/>
            <person name="Barry K."/>
            <person name="Miller A.N."/>
            <person name="Grigoriev I.V."/>
            <person name="Debuchy R."/>
            <person name="Gladieux P."/>
            <person name="Hiltunen Thoren M."/>
            <person name="Johannesson H."/>
        </authorList>
    </citation>
    <scope>NUCLEOTIDE SEQUENCE</scope>
    <source>
        <strain evidence="2">PSN324</strain>
    </source>
</reference>
<feature type="compositionally biased region" description="Basic and acidic residues" evidence="1">
    <location>
        <begin position="36"/>
        <end position="49"/>
    </location>
</feature>
<evidence type="ECO:0000313" key="2">
    <source>
        <dbReference type="EMBL" id="KAK4459094.1"/>
    </source>
</evidence>